<dbReference type="SMART" id="SM01312">
    <property type="entry name" value="RTC4"/>
    <property type="match status" value="1"/>
</dbReference>
<evidence type="ECO:0000256" key="3">
    <source>
        <dbReference type="ARBA" id="ARBA00004496"/>
    </source>
</evidence>
<dbReference type="PANTHER" id="PTHR41391">
    <property type="entry name" value="RESTRICTION OF TELOMERE CAPPING PROTEIN 4"/>
    <property type="match status" value="1"/>
</dbReference>
<dbReference type="PANTHER" id="PTHR41391:SF1">
    <property type="entry name" value="RESTRICTION OF TELOMERE CAPPING PROTEIN 4"/>
    <property type="match status" value="1"/>
</dbReference>
<feature type="region of interest" description="Disordered" evidence="8">
    <location>
        <begin position="225"/>
        <end position="296"/>
    </location>
</feature>
<comment type="similarity">
    <text evidence="4">Belongs to the RTC4 family.</text>
</comment>
<feature type="compositionally biased region" description="Acidic residues" evidence="8">
    <location>
        <begin position="131"/>
        <end position="140"/>
    </location>
</feature>
<feature type="domain" description="Restriction of telomere capping protein 4 C-terminal" evidence="9">
    <location>
        <begin position="401"/>
        <end position="517"/>
    </location>
</feature>
<evidence type="ECO:0000256" key="7">
    <source>
        <dbReference type="ARBA" id="ARBA00023242"/>
    </source>
</evidence>
<dbReference type="OrthoDB" id="128308at2759"/>
<dbReference type="GO" id="GO:0005634">
    <property type="term" value="C:nucleus"/>
    <property type="evidence" value="ECO:0007669"/>
    <property type="project" value="UniProtKB-SubCell"/>
</dbReference>
<feature type="region of interest" description="Disordered" evidence="8">
    <location>
        <begin position="560"/>
        <end position="642"/>
    </location>
</feature>
<dbReference type="AlphaFoldDB" id="A0A9W8YXC8"/>
<evidence type="ECO:0000256" key="2">
    <source>
        <dbReference type="ARBA" id="ARBA00004123"/>
    </source>
</evidence>
<accession>A0A9W8YXC8</accession>
<dbReference type="InterPro" id="IPR039024">
    <property type="entry name" value="RTC4"/>
</dbReference>
<dbReference type="EMBL" id="JAPEVB010000002">
    <property type="protein sequence ID" value="KAJ4394594.1"/>
    <property type="molecule type" value="Genomic_DNA"/>
</dbReference>
<keyword evidence="6" id="KW-0963">Cytoplasm</keyword>
<organism evidence="10 11">
    <name type="scientific">Gnomoniopsis smithogilvyi</name>
    <dbReference type="NCBI Taxonomy" id="1191159"/>
    <lineage>
        <taxon>Eukaryota</taxon>
        <taxon>Fungi</taxon>
        <taxon>Dikarya</taxon>
        <taxon>Ascomycota</taxon>
        <taxon>Pezizomycotina</taxon>
        <taxon>Sordariomycetes</taxon>
        <taxon>Sordariomycetidae</taxon>
        <taxon>Diaporthales</taxon>
        <taxon>Gnomoniaceae</taxon>
        <taxon>Gnomoniopsis</taxon>
    </lineage>
</organism>
<evidence type="ECO:0000259" key="9">
    <source>
        <dbReference type="SMART" id="SM01312"/>
    </source>
</evidence>
<comment type="function">
    <text evidence="1">May be involved in a process influencing telomere capping.</text>
</comment>
<feature type="region of interest" description="Disordered" evidence="8">
    <location>
        <begin position="174"/>
        <end position="209"/>
    </location>
</feature>
<evidence type="ECO:0000256" key="6">
    <source>
        <dbReference type="ARBA" id="ARBA00022490"/>
    </source>
</evidence>
<evidence type="ECO:0000313" key="10">
    <source>
        <dbReference type="EMBL" id="KAJ4394594.1"/>
    </source>
</evidence>
<evidence type="ECO:0000313" key="11">
    <source>
        <dbReference type="Proteomes" id="UP001140453"/>
    </source>
</evidence>
<dbReference type="Proteomes" id="UP001140453">
    <property type="component" value="Unassembled WGS sequence"/>
</dbReference>
<comment type="subcellular location">
    <subcellularLocation>
        <location evidence="3">Cytoplasm</location>
    </subcellularLocation>
    <subcellularLocation>
        <location evidence="2">Nucleus</location>
    </subcellularLocation>
</comment>
<dbReference type="InterPro" id="IPR028094">
    <property type="entry name" value="RTC4_C"/>
</dbReference>
<feature type="compositionally biased region" description="Acidic residues" evidence="8">
    <location>
        <begin position="45"/>
        <end position="60"/>
    </location>
</feature>
<dbReference type="GO" id="GO:0005737">
    <property type="term" value="C:cytoplasm"/>
    <property type="evidence" value="ECO:0007669"/>
    <property type="project" value="UniProtKB-SubCell"/>
</dbReference>
<name>A0A9W8YXC8_9PEZI</name>
<sequence>MSGTVQLSRKVGSSLLSTFNKENPKVKMRSAVKEPDNVDDLPVTTDDDDDDDDGMDEEDQLSTLQKPFVDSSDDDICSGDIQKTTFKRKINSNPPNAADPAKKKDPAELPGSTSRRRSVRRIDPKKRTNDEIEDDAEDERDLLGPKKAKTTSENIAGEVGAHMSFESLVLGKTTAQRGYGKKSQSSTPHAKLKTKSYTSDLTSPENKPKFKNKYAAINLSPAATLKVSYPVRTEERESSGFAEEQSSEGESDPPRALKGRNQKQKPIRRPGKKNSKKAIEFSPEPVSQRPQFKLPDAYNDYAPSAELVDLDVPIDDEPVKTQRPLDPGMALCPMCDEQVDEKLLQEFSNGERMKLVRQVRFCRMHKRLSAQKTWEEKGYPVVDWASLQARIDGHHDFLESIIMGSRSHFGDLLKDNIRTGQARTLLTTRDYLTPGYYGLRGMSVMTETVTDTFSKLLRKRAPVDTRISGRGYTGFVQSVLVPELAVKLIQEDLRVGVDKAREVMIESRAVGEILNDEKRQSQSKTLVHMHMESQEEEGGDGKDADSDGIASVELEIEQAADGVSDLSSPPFYSQRPTSANSRRAGDSDSDESLESLGGRKTKQHQASMKRQDVTTLPSEASPSNKDIKVQAPDEGDLSLASL</sequence>
<feature type="compositionally biased region" description="Basic and acidic residues" evidence="8">
    <location>
        <begin position="120"/>
        <end position="130"/>
    </location>
</feature>
<feature type="region of interest" description="Disordered" evidence="8">
    <location>
        <begin position="1"/>
        <end position="159"/>
    </location>
</feature>
<protein>
    <recommendedName>
        <fullName evidence="5">Restriction of telomere capping protein 4</fullName>
    </recommendedName>
</protein>
<reference evidence="10" key="1">
    <citation type="submission" date="2022-10" db="EMBL/GenBank/DDBJ databases">
        <title>Tapping the CABI collections for fungal endophytes: first genome assemblies for Collariella, Neodidymelliopsis, Ascochyta clinopodiicola, Didymella pomorum, Didymosphaeria variabile, Neocosmospora piperis and Neocucurbitaria cava.</title>
        <authorList>
            <person name="Hill R."/>
        </authorList>
    </citation>
    <scope>NUCLEOTIDE SEQUENCE</scope>
    <source>
        <strain evidence="10">IMI 355082</strain>
    </source>
</reference>
<keyword evidence="11" id="KW-1185">Reference proteome</keyword>
<evidence type="ECO:0000256" key="8">
    <source>
        <dbReference type="SAM" id="MobiDB-lite"/>
    </source>
</evidence>
<gene>
    <name evidence="10" type="ORF">N0V93_003813</name>
</gene>
<comment type="caution">
    <text evidence="10">The sequence shown here is derived from an EMBL/GenBank/DDBJ whole genome shotgun (WGS) entry which is preliminary data.</text>
</comment>
<proteinExistence type="inferred from homology"/>
<keyword evidence="7" id="KW-0539">Nucleus</keyword>
<feature type="compositionally biased region" description="Polar residues" evidence="8">
    <location>
        <begin position="565"/>
        <end position="581"/>
    </location>
</feature>
<feature type="compositionally biased region" description="Polar residues" evidence="8">
    <location>
        <begin position="604"/>
        <end position="624"/>
    </location>
</feature>
<evidence type="ECO:0000256" key="5">
    <source>
        <dbReference type="ARBA" id="ARBA00015162"/>
    </source>
</evidence>
<evidence type="ECO:0000256" key="1">
    <source>
        <dbReference type="ARBA" id="ARBA00002738"/>
    </source>
</evidence>
<evidence type="ECO:0000256" key="4">
    <source>
        <dbReference type="ARBA" id="ARBA00009461"/>
    </source>
</evidence>
<dbReference type="Pfam" id="PF14474">
    <property type="entry name" value="RTC4"/>
    <property type="match status" value="1"/>
</dbReference>
<feature type="compositionally biased region" description="Basic residues" evidence="8">
    <location>
        <begin position="257"/>
        <end position="276"/>
    </location>
</feature>
<feature type="compositionally biased region" description="Polar residues" evidence="8">
    <location>
        <begin position="195"/>
        <end position="205"/>
    </location>
</feature>